<protein>
    <recommendedName>
        <fullName evidence="5">O-antigen ligase</fullName>
    </recommendedName>
</protein>
<feature type="transmembrane region" description="Helical" evidence="2">
    <location>
        <begin position="267"/>
        <end position="289"/>
    </location>
</feature>
<comment type="caution">
    <text evidence="3">The sequence shown here is derived from an EMBL/GenBank/DDBJ whole genome shotgun (WGS) entry which is preliminary data.</text>
</comment>
<dbReference type="EMBL" id="PDJI01000004">
    <property type="protein sequence ID" value="PFG38825.1"/>
    <property type="molecule type" value="Genomic_DNA"/>
</dbReference>
<proteinExistence type="predicted"/>
<dbReference type="PANTHER" id="PTHR37422:SF13">
    <property type="entry name" value="LIPOPOLYSACCHARIDE BIOSYNTHESIS PROTEIN PA4999-RELATED"/>
    <property type="match status" value="1"/>
</dbReference>
<dbReference type="InterPro" id="IPR051533">
    <property type="entry name" value="WaaL-like"/>
</dbReference>
<accession>A0A2A9EKP5</accession>
<dbReference type="OrthoDB" id="5186562at2"/>
<keyword evidence="4" id="KW-1185">Reference proteome</keyword>
<dbReference type="PANTHER" id="PTHR37422">
    <property type="entry name" value="TEICHURONIC ACID BIOSYNTHESIS PROTEIN TUAE"/>
    <property type="match status" value="1"/>
</dbReference>
<sequence length="451" mass="47007">MTQATRLSPPIPAPGPETRRAGGVPGAPGPAVLGAAEPGPTVRTLTLRPFPLFLTCLLLVVSAVPWRKGSFYSGGVDAVVVAKAALTVIAVVITLLMRRPPGAWSRMRAAPVLWLGTYLLISVVGGVLNADGLPAVVLAARLALLAFALVMITVSHPWHAVVSSLSSAMLLLAGFGSLTGLGSLAETGRLYGGIPPLNANEICLLVSVPVIVLFWKSVHGTASRLEFFALGPLLAVIWLTGARTGFTVLVVVLVLLVLLAPRVPPRVVAGIAATVPVALAVTFLTPYVAAFAGRGDLAGVTTLNSRTVAWRAAFDYNDTLSEMLVGSGLALKKIPVTALYRDEQMLDSTWVSAMLQVGYLGMVVLLLFVLATIVRAFRLSQPERLLVAAPALLVSIVSVLESGMFDTAPAFIVFFTMSMLAHRIVDRPSGTRRGTRTAAGPAAGPAPGPAG</sequence>
<keyword evidence="2" id="KW-0472">Membrane</keyword>
<feature type="region of interest" description="Disordered" evidence="1">
    <location>
        <begin position="1"/>
        <end position="30"/>
    </location>
</feature>
<reference evidence="3 4" key="1">
    <citation type="submission" date="2017-10" db="EMBL/GenBank/DDBJ databases">
        <title>Sequencing the genomes of 1000 actinobacteria strains.</title>
        <authorList>
            <person name="Klenk H.-P."/>
        </authorList>
    </citation>
    <scope>NUCLEOTIDE SEQUENCE [LARGE SCALE GENOMIC DNA]</scope>
    <source>
        <strain evidence="3 4">DSM 21838</strain>
    </source>
</reference>
<feature type="transmembrane region" description="Helical" evidence="2">
    <location>
        <begin position="135"/>
        <end position="154"/>
    </location>
</feature>
<feature type="transmembrane region" description="Helical" evidence="2">
    <location>
        <begin position="50"/>
        <end position="66"/>
    </location>
</feature>
<feature type="transmembrane region" description="Helical" evidence="2">
    <location>
        <begin position="350"/>
        <end position="373"/>
    </location>
</feature>
<evidence type="ECO:0000313" key="3">
    <source>
        <dbReference type="EMBL" id="PFG38825.1"/>
    </source>
</evidence>
<dbReference type="AlphaFoldDB" id="A0A2A9EKP5"/>
<keyword evidence="2" id="KW-1133">Transmembrane helix</keyword>
<name>A0A2A9EKP5_9MICO</name>
<evidence type="ECO:0000256" key="1">
    <source>
        <dbReference type="SAM" id="MobiDB-lite"/>
    </source>
</evidence>
<feature type="transmembrane region" description="Helical" evidence="2">
    <location>
        <begin position="235"/>
        <end position="260"/>
    </location>
</feature>
<gene>
    <name evidence="3" type="ORF">ATJ97_1313</name>
</gene>
<feature type="transmembrane region" description="Helical" evidence="2">
    <location>
        <begin position="109"/>
        <end position="128"/>
    </location>
</feature>
<evidence type="ECO:0000313" key="4">
    <source>
        <dbReference type="Proteomes" id="UP000222106"/>
    </source>
</evidence>
<feature type="transmembrane region" description="Helical" evidence="2">
    <location>
        <begin position="78"/>
        <end position="97"/>
    </location>
</feature>
<dbReference type="Proteomes" id="UP000222106">
    <property type="component" value="Unassembled WGS sequence"/>
</dbReference>
<dbReference type="RefSeq" id="WP_143426888.1">
    <property type="nucleotide sequence ID" value="NZ_PDJI01000004.1"/>
</dbReference>
<organism evidence="3 4">
    <name type="scientific">Georgenia soli</name>
    <dbReference type="NCBI Taxonomy" id="638953"/>
    <lineage>
        <taxon>Bacteria</taxon>
        <taxon>Bacillati</taxon>
        <taxon>Actinomycetota</taxon>
        <taxon>Actinomycetes</taxon>
        <taxon>Micrococcales</taxon>
        <taxon>Bogoriellaceae</taxon>
        <taxon>Georgenia</taxon>
    </lineage>
</organism>
<feature type="transmembrane region" description="Helical" evidence="2">
    <location>
        <begin position="160"/>
        <end position="185"/>
    </location>
</feature>
<keyword evidence="2" id="KW-0812">Transmembrane</keyword>
<evidence type="ECO:0000256" key="2">
    <source>
        <dbReference type="SAM" id="Phobius"/>
    </source>
</evidence>
<evidence type="ECO:0008006" key="5">
    <source>
        <dbReference type="Google" id="ProtNLM"/>
    </source>
</evidence>
<feature type="region of interest" description="Disordered" evidence="1">
    <location>
        <begin position="429"/>
        <end position="451"/>
    </location>
</feature>
<feature type="transmembrane region" description="Helical" evidence="2">
    <location>
        <begin position="197"/>
        <end position="215"/>
    </location>
</feature>